<protein>
    <submittedName>
        <fullName evidence="2">Uncharacterized protein</fullName>
    </submittedName>
</protein>
<feature type="non-terminal residue" evidence="2">
    <location>
        <position position="1"/>
    </location>
</feature>
<evidence type="ECO:0000256" key="1">
    <source>
        <dbReference type="SAM" id="MobiDB-lite"/>
    </source>
</evidence>
<evidence type="ECO:0000313" key="2">
    <source>
        <dbReference type="EMBL" id="KHJ88597.1"/>
    </source>
</evidence>
<keyword evidence="3" id="KW-1185">Reference proteome</keyword>
<sequence length="79" mass="8602">ARHERHPRTSPGNGGGGGIISKQRLFRAIGQVDPIGRRRPSLGQRKLSAGLLRKGLEECVSGAKLQEAVIKLVVQRRLL</sequence>
<reference evidence="2 3" key="1">
    <citation type="submission" date="2014-03" db="EMBL/GenBank/DDBJ databases">
        <title>Draft genome of the hookworm Oesophagostomum dentatum.</title>
        <authorList>
            <person name="Mitreva M."/>
        </authorList>
    </citation>
    <scope>NUCLEOTIDE SEQUENCE [LARGE SCALE GENOMIC DNA]</scope>
    <source>
        <strain evidence="2 3">OD-Hann</strain>
    </source>
</reference>
<dbReference type="Proteomes" id="UP000053660">
    <property type="component" value="Unassembled WGS sequence"/>
</dbReference>
<dbReference type="AlphaFoldDB" id="A0A0B1SYN5"/>
<gene>
    <name evidence="2" type="ORF">OESDEN_11607</name>
</gene>
<name>A0A0B1SYN5_OESDE</name>
<feature type="region of interest" description="Disordered" evidence="1">
    <location>
        <begin position="1"/>
        <end position="20"/>
    </location>
</feature>
<organism evidence="2 3">
    <name type="scientific">Oesophagostomum dentatum</name>
    <name type="common">Nodular worm</name>
    <dbReference type="NCBI Taxonomy" id="61180"/>
    <lineage>
        <taxon>Eukaryota</taxon>
        <taxon>Metazoa</taxon>
        <taxon>Ecdysozoa</taxon>
        <taxon>Nematoda</taxon>
        <taxon>Chromadorea</taxon>
        <taxon>Rhabditida</taxon>
        <taxon>Rhabditina</taxon>
        <taxon>Rhabditomorpha</taxon>
        <taxon>Strongyloidea</taxon>
        <taxon>Strongylidae</taxon>
        <taxon>Oesophagostomum</taxon>
    </lineage>
</organism>
<dbReference type="EMBL" id="KN555582">
    <property type="protein sequence ID" value="KHJ88597.1"/>
    <property type="molecule type" value="Genomic_DNA"/>
</dbReference>
<feature type="non-terminal residue" evidence="2">
    <location>
        <position position="79"/>
    </location>
</feature>
<proteinExistence type="predicted"/>
<accession>A0A0B1SYN5</accession>
<evidence type="ECO:0000313" key="3">
    <source>
        <dbReference type="Proteomes" id="UP000053660"/>
    </source>
</evidence>